<feature type="transmembrane region" description="Helical" evidence="10">
    <location>
        <begin position="345"/>
        <end position="367"/>
    </location>
</feature>
<feature type="transmembrane region" description="Helical" evidence="10">
    <location>
        <begin position="80"/>
        <end position="101"/>
    </location>
</feature>
<evidence type="ECO:0000256" key="4">
    <source>
        <dbReference type="ARBA" id="ARBA00022538"/>
    </source>
</evidence>
<feature type="transmembrane region" description="Helical" evidence="10">
    <location>
        <begin position="226"/>
        <end position="247"/>
    </location>
</feature>
<dbReference type="Pfam" id="PF02386">
    <property type="entry name" value="TrkH"/>
    <property type="match status" value="1"/>
</dbReference>
<sequence length="443" mass="48040">MASYMHRRKINMTPPQILALSFLAVIAAGTLLLLLPVSAVEPVSFTDALFTAVSATTVTGLIVLDTGTVYTIFGQVVIMILIKIGGLGLLTVAMMIVILLGKKIGLKERLRIQQSFNQTSIGGMVKLVKVLFIFSVCMEALAAALLAIDWVPEYGWRYGLFTSLFHSISAFNNAGFSLWSDGLTKYVGDPLVNVIITSLFIAGGIGFTVLYDVIEKKRFKSLQVHSKIMIVGTLIINASAAIIIFLLESNNPGTMASLSLGDKLWASYFQAVTPRTAGFNSVDITQIEPGTALLMSLLMFIGGGSASTASGIKLTTVIVIIWAVITFFKGEEEPVLFKRSVPQAVIARSFIITVTSLMLVFTGLFLLTLTEQAPFLVILFEVFSAFGTVGLSMGLTYELTEPGKYVIMLLMFFGRIGPLTIVFALARTEKSNVRYPRADIYTG</sequence>
<keyword evidence="4" id="KW-0633">Potassium transport</keyword>
<gene>
    <name evidence="11" type="ORF">ATL39_2616</name>
</gene>
<dbReference type="EMBL" id="RAPK01000010">
    <property type="protein sequence ID" value="RKD71220.1"/>
    <property type="molecule type" value="Genomic_DNA"/>
</dbReference>
<protein>
    <submittedName>
        <fullName evidence="11">Trk system potassium uptake protein TrkH</fullName>
    </submittedName>
</protein>
<keyword evidence="6" id="KW-0630">Potassium</keyword>
<dbReference type="InterPro" id="IPR003445">
    <property type="entry name" value="Cat_transpt"/>
</dbReference>
<comment type="caution">
    <text evidence="11">The sequence shown here is derived from an EMBL/GenBank/DDBJ whole genome shotgun (WGS) entry which is preliminary data.</text>
</comment>
<feature type="transmembrane region" description="Helical" evidence="10">
    <location>
        <begin position="158"/>
        <end position="179"/>
    </location>
</feature>
<name>A0A419V025_9BACL</name>
<evidence type="ECO:0000256" key="1">
    <source>
        <dbReference type="ARBA" id="ARBA00004651"/>
    </source>
</evidence>
<dbReference type="InterPro" id="IPR004772">
    <property type="entry name" value="TrkH"/>
</dbReference>
<keyword evidence="7 10" id="KW-1133">Transmembrane helix</keyword>
<keyword evidence="9 10" id="KW-0472">Membrane</keyword>
<feature type="transmembrane region" description="Helical" evidence="10">
    <location>
        <begin position="405"/>
        <end position="426"/>
    </location>
</feature>
<feature type="transmembrane region" description="Helical" evidence="10">
    <location>
        <begin position="191"/>
        <end position="214"/>
    </location>
</feature>
<dbReference type="GO" id="GO:0005886">
    <property type="term" value="C:plasma membrane"/>
    <property type="evidence" value="ECO:0007669"/>
    <property type="project" value="UniProtKB-SubCell"/>
</dbReference>
<evidence type="ECO:0000256" key="10">
    <source>
        <dbReference type="SAM" id="Phobius"/>
    </source>
</evidence>
<evidence type="ECO:0000256" key="7">
    <source>
        <dbReference type="ARBA" id="ARBA00022989"/>
    </source>
</evidence>
<accession>A0A419V025</accession>
<keyword evidence="8" id="KW-0406">Ion transport</keyword>
<dbReference type="Proteomes" id="UP000285120">
    <property type="component" value="Unassembled WGS sequence"/>
</dbReference>
<keyword evidence="2" id="KW-0813">Transport</keyword>
<evidence type="ECO:0000256" key="9">
    <source>
        <dbReference type="ARBA" id="ARBA00023136"/>
    </source>
</evidence>
<keyword evidence="3" id="KW-1003">Cell membrane</keyword>
<evidence type="ECO:0000313" key="12">
    <source>
        <dbReference type="Proteomes" id="UP000285120"/>
    </source>
</evidence>
<evidence type="ECO:0000256" key="8">
    <source>
        <dbReference type="ARBA" id="ARBA00023065"/>
    </source>
</evidence>
<dbReference type="PANTHER" id="PTHR32024:SF1">
    <property type="entry name" value="KTR SYSTEM POTASSIUM UPTAKE PROTEIN B"/>
    <property type="match status" value="1"/>
</dbReference>
<reference evidence="11 12" key="1">
    <citation type="submission" date="2018-09" db="EMBL/GenBank/DDBJ databases">
        <title>Genomic Encyclopedia of Archaeal and Bacterial Type Strains, Phase II (KMG-II): from individual species to whole genera.</title>
        <authorList>
            <person name="Goeker M."/>
        </authorList>
    </citation>
    <scope>NUCLEOTIDE SEQUENCE [LARGE SCALE GENOMIC DNA]</scope>
    <source>
        <strain evidence="11 12">DSM 17008</strain>
    </source>
</reference>
<evidence type="ECO:0000256" key="3">
    <source>
        <dbReference type="ARBA" id="ARBA00022475"/>
    </source>
</evidence>
<feature type="transmembrane region" description="Helical" evidence="10">
    <location>
        <begin position="297"/>
        <end position="325"/>
    </location>
</feature>
<dbReference type="PANTHER" id="PTHR32024">
    <property type="entry name" value="TRK SYSTEM POTASSIUM UPTAKE PROTEIN TRKG-RELATED"/>
    <property type="match status" value="1"/>
</dbReference>
<keyword evidence="5 10" id="KW-0812">Transmembrane</keyword>
<keyword evidence="12" id="KW-1185">Reference proteome</keyword>
<dbReference type="RefSeq" id="WP_120193770.1">
    <property type="nucleotide sequence ID" value="NZ_RAPK01000010.1"/>
</dbReference>
<dbReference type="OrthoDB" id="9810952at2"/>
<dbReference type="NCBIfam" id="TIGR00933">
    <property type="entry name" value="2a38"/>
    <property type="match status" value="1"/>
</dbReference>
<proteinExistence type="predicted"/>
<comment type="subcellular location">
    <subcellularLocation>
        <location evidence="1">Cell membrane</location>
        <topology evidence="1">Multi-pass membrane protein</topology>
    </subcellularLocation>
</comment>
<organism evidence="11 12">
    <name type="scientific">Sinobaca qinghaiensis</name>
    <dbReference type="NCBI Taxonomy" id="342944"/>
    <lineage>
        <taxon>Bacteria</taxon>
        <taxon>Bacillati</taxon>
        <taxon>Bacillota</taxon>
        <taxon>Bacilli</taxon>
        <taxon>Bacillales</taxon>
        <taxon>Sporolactobacillaceae</taxon>
        <taxon>Sinobaca</taxon>
    </lineage>
</organism>
<evidence type="ECO:0000256" key="6">
    <source>
        <dbReference type="ARBA" id="ARBA00022958"/>
    </source>
</evidence>
<feature type="transmembrane region" description="Helical" evidence="10">
    <location>
        <begin position="130"/>
        <end position="151"/>
    </location>
</feature>
<evidence type="ECO:0000256" key="2">
    <source>
        <dbReference type="ARBA" id="ARBA00022448"/>
    </source>
</evidence>
<feature type="transmembrane region" description="Helical" evidence="10">
    <location>
        <begin position="373"/>
        <end position="393"/>
    </location>
</feature>
<dbReference type="GO" id="GO:0015379">
    <property type="term" value="F:potassium:chloride symporter activity"/>
    <property type="evidence" value="ECO:0007669"/>
    <property type="project" value="InterPro"/>
</dbReference>
<dbReference type="AlphaFoldDB" id="A0A419V025"/>
<evidence type="ECO:0000256" key="5">
    <source>
        <dbReference type="ARBA" id="ARBA00022692"/>
    </source>
</evidence>
<evidence type="ECO:0000313" key="11">
    <source>
        <dbReference type="EMBL" id="RKD71220.1"/>
    </source>
</evidence>